<comment type="caution">
    <text evidence="1">The sequence shown here is derived from an EMBL/GenBank/DDBJ whole genome shotgun (WGS) entry which is preliminary data.</text>
</comment>
<dbReference type="Proteomes" id="UP000790377">
    <property type="component" value="Unassembled WGS sequence"/>
</dbReference>
<sequence>MFVVFIFWLLVGKPFELRIPEFLWWNGQTCWRTELEKGPMTKTITKPTLKRKIVPTSCCTCSLLPSSMTLHTSSKLVLGTPPSRSSIDDEVPCLSLPVFGSQEPGFLDFPLDPTNEMHPFPCIFFQR</sequence>
<gene>
    <name evidence="1" type="ORF">BJ138DRAFT_1152534</name>
</gene>
<protein>
    <submittedName>
        <fullName evidence="1">Uncharacterized protein</fullName>
    </submittedName>
</protein>
<name>A0ACB8AC27_9AGAM</name>
<reference evidence="1" key="1">
    <citation type="journal article" date="2021" name="New Phytol.">
        <title>Evolutionary innovations through gain and loss of genes in the ectomycorrhizal Boletales.</title>
        <authorList>
            <person name="Wu G."/>
            <person name="Miyauchi S."/>
            <person name="Morin E."/>
            <person name="Kuo A."/>
            <person name="Drula E."/>
            <person name="Varga T."/>
            <person name="Kohler A."/>
            <person name="Feng B."/>
            <person name="Cao Y."/>
            <person name="Lipzen A."/>
            <person name="Daum C."/>
            <person name="Hundley H."/>
            <person name="Pangilinan J."/>
            <person name="Johnson J."/>
            <person name="Barry K."/>
            <person name="LaButti K."/>
            <person name="Ng V."/>
            <person name="Ahrendt S."/>
            <person name="Min B."/>
            <person name="Choi I.G."/>
            <person name="Park H."/>
            <person name="Plett J.M."/>
            <person name="Magnuson J."/>
            <person name="Spatafora J.W."/>
            <person name="Nagy L.G."/>
            <person name="Henrissat B."/>
            <person name="Grigoriev I.V."/>
            <person name="Yang Z.L."/>
            <person name="Xu J."/>
            <person name="Martin F.M."/>
        </authorList>
    </citation>
    <scope>NUCLEOTIDE SEQUENCE</scope>
    <source>
        <strain evidence="1">ATCC 28755</strain>
    </source>
</reference>
<organism evidence="1 2">
    <name type="scientific">Hygrophoropsis aurantiaca</name>
    <dbReference type="NCBI Taxonomy" id="72124"/>
    <lineage>
        <taxon>Eukaryota</taxon>
        <taxon>Fungi</taxon>
        <taxon>Dikarya</taxon>
        <taxon>Basidiomycota</taxon>
        <taxon>Agaricomycotina</taxon>
        <taxon>Agaricomycetes</taxon>
        <taxon>Agaricomycetidae</taxon>
        <taxon>Boletales</taxon>
        <taxon>Coniophorineae</taxon>
        <taxon>Hygrophoropsidaceae</taxon>
        <taxon>Hygrophoropsis</taxon>
    </lineage>
</organism>
<evidence type="ECO:0000313" key="2">
    <source>
        <dbReference type="Proteomes" id="UP000790377"/>
    </source>
</evidence>
<evidence type="ECO:0000313" key="1">
    <source>
        <dbReference type="EMBL" id="KAH7910591.1"/>
    </source>
</evidence>
<accession>A0ACB8AC27</accession>
<dbReference type="EMBL" id="MU267707">
    <property type="protein sequence ID" value="KAH7910591.1"/>
    <property type="molecule type" value="Genomic_DNA"/>
</dbReference>
<proteinExistence type="predicted"/>
<keyword evidence="2" id="KW-1185">Reference proteome</keyword>